<dbReference type="GO" id="GO:0008360">
    <property type="term" value="P:regulation of cell shape"/>
    <property type="evidence" value="ECO:0007669"/>
    <property type="project" value="UniProtKB-KW"/>
</dbReference>
<dbReference type="Gene3D" id="3.30.30.80">
    <property type="entry name" value="probable RNA-binding protein from clostridium symbiosum atcc 14940"/>
    <property type="match status" value="1"/>
</dbReference>
<dbReference type="CDD" id="cd02644">
    <property type="entry name" value="R3H_jag"/>
    <property type="match status" value="1"/>
</dbReference>
<comment type="subcellular location">
    <subcellularLocation>
        <location evidence="6">Cytoplasm</location>
    </subcellularLocation>
</comment>
<dbReference type="GO" id="GO:0003723">
    <property type="term" value="F:RNA binding"/>
    <property type="evidence" value="ECO:0007669"/>
    <property type="project" value="UniProtKB-UniRule"/>
</dbReference>
<keyword evidence="2 6" id="KW-0694">RNA-binding</keyword>
<evidence type="ECO:0000259" key="8">
    <source>
        <dbReference type="PROSITE" id="PS51061"/>
    </source>
</evidence>
<dbReference type="Pfam" id="PF13083">
    <property type="entry name" value="KH_KhpA-B"/>
    <property type="match status" value="1"/>
</dbReference>
<dbReference type="InterPro" id="IPR039247">
    <property type="entry name" value="KhpB"/>
</dbReference>
<dbReference type="InterPro" id="IPR004044">
    <property type="entry name" value="KH_dom_type_2"/>
</dbReference>
<keyword evidence="3 6" id="KW-0133">Cell shape</keyword>
<dbReference type="SUPFAM" id="SSF82708">
    <property type="entry name" value="R3H domain"/>
    <property type="match status" value="1"/>
</dbReference>
<dbReference type="PROSITE" id="PS51061">
    <property type="entry name" value="R3H"/>
    <property type="match status" value="1"/>
</dbReference>
<dbReference type="Proteomes" id="UP000615234">
    <property type="component" value="Unassembled WGS sequence"/>
</dbReference>
<keyword evidence="4 6" id="KW-0143">Chaperone</keyword>
<evidence type="ECO:0000256" key="2">
    <source>
        <dbReference type="ARBA" id="ARBA00022884"/>
    </source>
</evidence>
<feature type="domain" description="KH type-2" evidence="7">
    <location>
        <begin position="64"/>
        <end position="141"/>
    </location>
</feature>
<keyword evidence="1 6" id="KW-0963">Cytoplasm</keyword>
<comment type="domain">
    <text evidence="6">Has an N-terminal Jag-N domain and 2 RNA-binding domains (KH and R3H).</text>
</comment>
<dbReference type="GO" id="GO:0005737">
    <property type="term" value="C:cytoplasm"/>
    <property type="evidence" value="ECO:0007669"/>
    <property type="project" value="UniProtKB-SubCell"/>
</dbReference>
<dbReference type="Pfam" id="PF14804">
    <property type="entry name" value="Jag_N"/>
    <property type="match status" value="1"/>
</dbReference>
<protein>
    <recommendedName>
        <fullName evidence="6">RNA-binding protein KhpB</fullName>
    </recommendedName>
    <alternativeName>
        <fullName evidence="6">RNA-binding protein EloR</fullName>
    </alternativeName>
</protein>
<evidence type="ECO:0000313" key="9">
    <source>
        <dbReference type="EMBL" id="MBC5661471.1"/>
    </source>
</evidence>
<sequence>MEFVEFKGKTLDEALMQASVELGCASTDLEYNVVSEGSTGFLGLIGSKPFVISARKKKTFVDDVREYLETLFKAMDIQADIKIEFNETDNLLDIDVEGPEMGILIGKRGQTLDALQYLISLAVNKKSDSYIRVKLDTENYRARRKETLENLAKNIAFKVKRTKRSFALEPMNPYERRIIHATLQNDKYVSTRSEGEEPYRKVIVYLKKYDRNNK</sequence>
<dbReference type="NCBIfam" id="NF041568">
    <property type="entry name" value="Jag_EloR"/>
    <property type="match status" value="1"/>
</dbReference>
<dbReference type="PROSITE" id="PS50823">
    <property type="entry name" value="KH_TYPE_2"/>
    <property type="match status" value="1"/>
</dbReference>
<comment type="subunit">
    <text evidence="6">Forms a complex with KhpA.</text>
</comment>
<organism evidence="9 10">
    <name type="scientific">Coprococcus hominis</name>
    <name type="common">ex Liu et al. 2022</name>
    <dbReference type="NCBI Taxonomy" id="2763039"/>
    <lineage>
        <taxon>Bacteria</taxon>
        <taxon>Bacillati</taxon>
        <taxon>Bacillota</taxon>
        <taxon>Clostridia</taxon>
        <taxon>Lachnospirales</taxon>
        <taxon>Lachnospiraceae</taxon>
        <taxon>Coprococcus</taxon>
    </lineage>
</organism>
<dbReference type="Gene3D" id="3.30.1370.50">
    <property type="entry name" value="R3H-like domain"/>
    <property type="match status" value="1"/>
</dbReference>
<feature type="domain" description="R3H" evidence="8">
    <location>
        <begin position="142"/>
        <end position="208"/>
    </location>
</feature>
<dbReference type="InterPro" id="IPR032782">
    <property type="entry name" value="KhpB_N"/>
</dbReference>
<evidence type="ECO:0000259" key="7">
    <source>
        <dbReference type="PROSITE" id="PS50823"/>
    </source>
</evidence>
<dbReference type="GO" id="GO:0009252">
    <property type="term" value="P:peptidoglycan biosynthetic process"/>
    <property type="evidence" value="ECO:0007669"/>
    <property type="project" value="UniProtKB-UniRule"/>
</dbReference>
<proteinExistence type="inferred from homology"/>
<dbReference type="RefSeq" id="WP_118482950.1">
    <property type="nucleotide sequence ID" value="NZ_JACOOX010000001.1"/>
</dbReference>
<dbReference type="Gene3D" id="3.30.300.20">
    <property type="match status" value="1"/>
</dbReference>
<dbReference type="SMART" id="SM01245">
    <property type="entry name" value="Jag_N"/>
    <property type="match status" value="1"/>
</dbReference>
<evidence type="ECO:0000256" key="1">
    <source>
        <dbReference type="ARBA" id="ARBA00022490"/>
    </source>
</evidence>
<keyword evidence="10" id="KW-1185">Reference proteome</keyword>
<feature type="region of interest" description="Jag_N domain" evidence="6">
    <location>
        <begin position="5"/>
        <end position="55"/>
    </location>
</feature>
<dbReference type="InterPro" id="IPR038008">
    <property type="entry name" value="Jag_KH"/>
</dbReference>
<dbReference type="PANTHER" id="PTHR35800">
    <property type="entry name" value="PROTEIN JAG"/>
    <property type="match status" value="1"/>
</dbReference>
<reference evidence="9 10" key="1">
    <citation type="submission" date="2020-08" db="EMBL/GenBank/DDBJ databases">
        <title>Genome public.</title>
        <authorList>
            <person name="Liu C."/>
            <person name="Sun Q."/>
        </authorList>
    </citation>
    <scope>NUCLEOTIDE SEQUENCE [LARGE SCALE GENOMIC DNA]</scope>
    <source>
        <strain evidence="9 10">NSJ-10</strain>
    </source>
</reference>
<accession>A0A8I0AIB7</accession>
<dbReference type="Pfam" id="PF01424">
    <property type="entry name" value="R3H"/>
    <property type="match status" value="1"/>
</dbReference>
<dbReference type="PANTHER" id="PTHR35800:SF1">
    <property type="entry name" value="RNA-BINDING PROTEIN KHPB"/>
    <property type="match status" value="1"/>
</dbReference>
<name>A0A8I0AIB7_9FIRM</name>
<dbReference type="InterPro" id="IPR015946">
    <property type="entry name" value="KH_dom-like_a/b"/>
</dbReference>
<dbReference type="HAMAP" id="MF_00867">
    <property type="entry name" value="KhpB"/>
    <property type="match status" value="1"/>
</dbReference>
<dbReference type="EMBL" id="JACOOX010000001">
    <property type="protein sequence ID" value="MBC5661471.1"/>
    <property type="molecule type" value="Genomic_DNA"/>
</dbReference>
<dbReference type="InterPro" id="IPR001374">
    <property type="entry name" value="R3H_dom"/>
</dbReference>
<comment type="function">
    <text evidence="6">A probable RNA chaperone. Forms a complex with KhpA which binds to cellular RNA and controls its expression. Plays a role in peptidoglycan (PG) homeostasis and cell length regulation.</text>
</comment>
<dbReference type="InterPro" id="IPR034079">
    <property type="entry name" value="R3H_KhpB"/>
</dbReference>
<evidence type="ECO:0000256" key="3">
    <source>
        <dbReference type="ARBA" id="ARBA00022960"/>
    </source>
</evidence>
<dbReference type="InterPro" id="IPR036867">
    <property type="entry name" value="R3H_dom_sf"/>
</dbReference>
<dbReference type="InterPro" id="IPR038247">
    <property type="entry name" value="Jag_N_dom_sf"/>
</dbReference>
<evidence type="ECO:0000256" key="5">
    <source>
        <dbReference type="ARBA" id="ARBA00023316"/>
    </source>
</evidence>
<evidence type="ECO:0000256" key="4">
    <source>
        <dbReference type="ARBA" id="ARBA00023186"/>
    </source>
</evidence>
<comment type="caution">
    <text evidence="9">The sequence shown here is derived from an EMBL/GenBank/DDBJ whole genome shotgun (WGS) entry which is preliminary data.</text>
</comment>
<keyword evidence="5 6" id="KW-0961">Cell wall biogenesis/degradation</keyword>
<dbReference type="SMART" id="SM00393">
    <property type="entry name" value="R3H"/>
    <property type="match status" value="1"/>
</dbReference>
<comment type="similarity">
    <text evidence="6">Belongs to the KhpB RNA-binding protein family.</text>
</comment>
<gene>
    <name evidence="6" type="primary">khpB</name>
    <name evidence="6" type="synonym">eloR</name>
    <name evidence="9" type="ORF">H8S09_00950</name>
</gene>
<dbReference type="AlphaFoldDB" id="A0A8I0AIB7"/>
<evidence type="ECO:0000256" key="6">
    <source>
        <dbReference type="HAMAP-Rule" id="MF_00867"/>
    </source>
</evidence>
<dbReference type="CDD" id="cd02414">
    <property type="entry name" value="KH-II_Jag"/>
    <property type="match status" value="1"/>
</dbReference>
<dbReference type="GO" id="GO:0071555">
    <property type="term" value="P:cell wall organization"/>
    <property type="evidence" value="ECO:0007669"/>
    <property type="project" value="UniProtKB-KW"/>
</dbReference>
<evidence type="ECO:0000313" key="10">
    <source>
        <dbReference type="Proteomes" id="UP000615234"/>
    </source>
</evidence>